<reference evidence="2" key="1">
    <citation type="journal article" date="2019" name="Int. J. Syst. Evol. Microbiol.">
        <title>The Global Catalogue of Microorganisms (GCM) 10K type strain sequencing project: providing services to taxonomists for standard genome sequencing and annotation.</title>
        <authorList>
            <consortium name="The Broad Institute Genomics Platform"/>
            <consortium name="The Broad Institute Genome Sequencing Center for Infectious Disease"/>
            <person name="Wu L."/>
            <person name="Ma J."/>
        </authorList>
    </citation>
    <scope>NUCLEOTIDE SEQUENCE [LARGE SCALE GENOMIC DNA]</scope>
    <source>
        <strain evidence="2">CCUG 53270</strain>
    </source>
</reference>
<sequence>MSNEHGIVMVIQLNDKIMPVDRAGLYEDPLDEFLCSNNYGEIIGGGTMQSQSGEILFCDIEIQLHSGNDREMIICKVIGILEAAGAPKGSHLMIEDSDERIDFGQKEGLAVYLDGVHLPANVYAECDCNVVLEELSALVGSKGEVERYWQGNTETALYFYGDSFEEMKASISGFIHTYPLCQNARIVQIA</sequence>
<dbReference type="RefSeq" id="WP_345585440.1">
    <property type="nucleotide sequence ID" value="NZ_BAABJG010000003.1"/>
</dbReference>
<protein>
    <submittedName>
        <fullName evidence="1">Uncharacterized protein</fullName>
    </submittedName>
</protein>
<evidence type="ECO:0000313" key="1">
    <source>
        <dbReference type="EMBL" id="MFD1221471.1"/>
    </source>
</evidence>
<dbReference type="EMBL" id="JBHTLU010000019">
    <property type="protein sequence ID" value="MFD1221471.1"/>
    <property type="molecule type" value="Genomic_DNA"/>
</dbReference>
<gene>
    <name evidence="1" type="ORF">ACFQ4B_15225</name>
</gene>
<keyword evidence="2" id="KW-1185">Reference proteome</keyword>
<dbReference type="Proteomes" id="UP001597180">
    <property type="component" value="Unassembled WGS sequence"/>
</dbReference>
<proteinExistence type="predicted"/>
<comment type="caution">
    <text evidence="1">The sequence shown here is derived from an EMBL/GenBank/DDBJ whole genome shotgun (WGS) entry which is preliminary data.</text>
</comment>
<organism evidence="1 2">
    <name type="scientific">Paenibacillus vulneris</name>
    <dbReference type="NCBI Taxonomy" id="1133364"/>
    <lineage>
        <taxon>Bacteria</taxon>
        <taxon>Bacillati</taxon>
        <taxon>Bacillota</taxon>
        <taxon>Bacilli</taxon>
        <taxon>Bacillales</taxon>
        <taxon>Paenibacillaceae</taxon>
        <taxon>Paenibacillus</taxon>
    </lineage>
</organism>
<name>A0ABW3UNH4_9BACL</name>
<evidence type="ECO:0000313" key="2">
    <source>
        <dbReference type="Proteomes" id="UP001597180"/>
    </source>
</evidence>
<accession>A0ABW3UNH4</accession>